<evidence type="ECO:0000313" key="1">
    <source>
        <dbReference type="EMBL" id="OXA59829.1"/>
    </source>
</evidence>
<proteinExistence type="predicted"/>
<reference evidence="1 2" key="1">
    <citation type="submission" date="2015-12" db="EMBL/GenBank/DDBJ databases">
        <title>The genome of Folsomia candida.</title>
        <authorList>
            <person name="Faddeeva A."/>
            <person name="Derks M.F."/>
            <person name="Anvar Y."/>
            <person name="Smit S."/>
            <person name="Van Straalen N."/>
            <person name="Roelofs D."/>
        </authorList>
    </citation>
    <scope>NUCLEOTIDE SEQUENCE [LARGE SCALE GENOMIC DNA]</scope>
    <source>
        <strain evidence="1 2">VU population</strain>
        <tissue evidence="1">Whole body</tissue>
    </source>
</reference>
<gene>
    <name evidence="1" type="ORF">Fcan01_04284</name>
</gene>
<accession>A0A226EQQ3</accession>
<dbReference type="AlphaFoldDB" id="A0A226EQQ3"/>
<name>A0A226EQQ3_FOLCA</name>
<organism evidence="1 2">
    <name type="scientific">Folsomia candida</name>
    <name type="common">Springtail</name>
    <dbReference type="NCBI Taxonomy" id="158441"/>
    <lineage>
        <taxon>Eukaryota</taxon>
        <taxon>Metazoa</taxon>
        <taxon>Ecdysozoa</taxon>
        <taxon>Arthropoda</taxon>
        <taxon>Hexapoda</taxon>
        <taxon>Collembola</taxon>
        <taxon>Entomobryomorpha</taxon>
        <taxon>Isotomoidea</taxon>
        <taxon>Isotomidae</taxon>
        <taxon>Proisotominae</taxon>
        <taxon>Folsomia</taxon>
    </lineage>
</organism>
<sequence length="251" mass="28196">MSIQAIKPVDQFTSATTLVIKQNYITSDYCCCCWSVNGKYYEIRTTEEDKDPPLFRADEDPGKPSISITDPDGLMFVQLFGSGHCQCGAIPVWHRKIDVHCTPGQLVGSIHYSTPSTMLMKNGDGEPIFRLIRQSPPIYTNPLKRAWVDFGEDPKFQVFSVNPDFPDALTTISRKGRNYTTYGSQGFNIVMNLDESLDVEAKAMMLGAAFPIGLEYYEGSVFDQDQYGMPMSPRNSLHRTSLHRTSETTFS</sequence>
<keyword evidence="2" id="KW-1185">Reference proteome</keyword>
<evidence type="ECO:0000313" key="2">
    <source>
        <dbReference type="Proteomes" id="UP000198287"/>
    </source>
</evidence>
<dbReference type="EMBL" id="LNIX01000002">
    <property type="protein sequence ID" value="OXA59829.1"/>
    <property type="molecule type" value="Genomic_DNA"/>
</dbReference>
<dbReference type="Proteomes" id="UP000198287">
    <property type="component" value="Unassembled WGS sequence"/>
</dbReference>
<protein>
    <submittedName>
        <fullName evidence="1">Phospholipid scramblase 3</fullName>
    </submittedName>
</protein>
<comment type="caution">
    <text evidence="1">The sequence shown here is derived from an EMBL/GenBank/DDBJ whole genome shotgun (WGS) entry which is preliminary data.</text>
</comment>